<dbReference type="PANTHER" id="PTHR47331">
    <property type="entry name" value="PHD-TYPE DOMAIN-CONTAINING PROTEIN"/>
    <property type="match status" value="1"/>
</dbReference>
<reference evidence="1" key="1">
    <citation type="submission" date="2020-08" db="EMBL/GenBank/DDBJ databases">
        <title>Multicomponent nature underlies the extraordinary mechanical properties of spider dragline silk.</title>
        <authorList>
            <person name="Kono N."/>
            <person name="Nakamura H."/>
            <person name="Mori M."/>
            <person name="Yoshida Y."/>
            <person name="Ohtoshi R."/>
            <person name="Malay A.D."/>
            <person name="Moran D.A.P."/>
            <person name="Tomita M."/>
            <person name="Numata K."/>
            <person name="Arakawa K."/>
        </authorList>
    </citation>
    <scope>NUCLEOTIDE SEQUENCE</scope>
</reference>
<dbReference type="EMBL" id="BMAV01018727">
    <property type="protein sequence ID" value="GFY71317.1"/>
    <property type="molecule type" value="Genomic_DNA"/>
</dbReference>
<evidence type="ECO:0000313" key="2">
    <source>
        <dbReference type="Proteomes" id="UP000886998"/>
    </source>
</evidence>
<dbReference type="InterPro" id="IPR008042">
    <property type="entry name" value="Retrotrans_Pao"/>
</dbReference>
<comment type="caution">
    <text evidence="1">The sequence shown here is derived from an EMBL/GenBank/DDBJ whole genome shotgun (WGS) entry which is preliminary data.</text>
</comment>
<evidence type="ECO:0000313" key="1">
    <source>
        <dbReference type="EMBL" id="GFY71317.1"/>
    </source>
</evidence>
<dbReference type="Proteomes" id="UP000886998">
    <property type="component" value="Unassembled WGS sequence"/>
</dbReference>
<sequence length="354" mass="40182">MTDFPSLYDQLESKIKALESLGRTQVKYGDLLSPLVESCLPEEILIAWERFRNLNEATDGKHSQEQLLSFLNKEVRGEQLIEFARSGFASGSPGKRDTWPKSVADYGTASILISTSDRDGQRHAARIFLRSETSEGVKIFLVRAKSRVAPLKQVTIPRLEFMTCCIGARLAHSAQLALNITDIGTIFWSDSMVILFWLKDKGDGFAGSYTKITPAMLLCDRPSSETTDLDMLNGNHLRKRLRFRVKMMKELTLRKEYLGQLVQRHQQDPRSSNIQVGDIVLIGDDVKKRERERASSMAFSKSHIVDTRIRRTCEDSVRVKTQHSILVRPLQRIFPLEVSGSDFQELLNTLLSHV</sequence>
<dbReference type="Pfam" id="PF05380">
    <property type="entry name" value="Peptidase_A17"/>
    <property type="match status" value="1"/>
</dbReference>
<proteinExistence type="predicted"/>
<organism evidence="1 2">
    <name type="scientific">Trichonephila inaurata madagascariensis</name>
    <dbReference type="NCBI Taxonomy" id="2747483"/>
    <lineage>
        <taxon>Eukaryota</taxon>
        <taxon>Metazoa</taxon>
        <taxon>Ecdysozoa</taxon>
        <taxon>Arthropoda</taxon>
        <taxon>Chelicerata</taxon>
        <taxon>Arachnida</taxon>
        <taxon>Araneae</taxon>
        <taxon>Araneomorphae</taxon>
        <taxon>Entelegynae</taxon>
        <taxon>Araneoidea</taxon>
        <taxon>Nephilidae</taxon>
        <taxon>Trichonephila</taxon>
        <taxon>Trichonephila inaurata</taxon>
    </lineage>
</organism>
<protein>
    <submittedName>
        <fullName evidence="1">DUF5641 domain-containing protein</fullName>
    </submittedName>
</protein>
<accession>A0A8X7CPF1</accession>
<name>A0A8X7CPF1_9ARAC</name>
<dbReference type="AlphaFoldDB" id="A0A8X7CPF1"/>
<keyword evidence="2" id="KW-1185">Reference proteome</keyword>
<gene>
    <name evidence="1" type="primary">AVEN_197760_1</name>
    <name evidence="1" type="ORF">TNIN_379911</name>
</gene>